<dbReference type="Proteomes" id="UP000765509">
    <property type="component" value="Unassembled WGS sequence"/>
</dbReference>
<keyword evidence="2" id="KW-1185">Reference proteome</keyword>
<dbReference type="AlphaFoldDB" id="A0A9Q3KGB4"/>
<reference evidence="1" key="1">
    <citation type="submission" date="2021-03" db="EMBL/GenBank/DDBJ databases">
        <title>Draft genome sequence of rust myrtle Austropuccinia psidii MF-1, a brazilian biotype.</title>
        <authorList>
            <person name="Quecine M.C."/>
            <person name="Pachon D.M.R."/>
            <person name="Bonatelli M.L."/>
            <person name="Correr F.H."/>
            <person name="Franceschini L.M."/>
            <person name="Leite T.F."/>
            <person name="Margarido G.R.A."/>
            <person name="Almeida C.A."/>
            <person name="Ferrarezi J.A."/>
            <person name="Labate C.A."/>
        </authorList>
    </citation>
    <scope>NUCLEOTIDE SEQUENCE</scope>
    <source>
        <strain evidence="1">MF-1</strain>
    </source>
</reference>
<sequence>MSQPWENPLPIGVYGKTSLQNLEILSILGHFTTHGLEWLLGHIHGAWLSIAQNIKYGPQVISCSIGPFGQFPKSPTPRPIPLNLGLDGSSNLPGASCPSSHIQGLSSTTFDWAFRA</sequence>
<evidence type="ECO:0000313" key="2">
    <source>
        <dbReference type="Proteomes" id="UP000765509"/>
    </source>
</evidence>
<protein>
    <submittedName>
        <fullName evidence="1">Uncharacterized protein</fullName>
    </submittedName>
</protein>
<comment type="caution">
    <text evidence="1">The sequence shown here is derived from an EMBL/GenBank/DDBJ whole genome shotgun (WGS) entry which is preliminary data.</text>
</comment>
<accession>A0A9Q3KGB4</accession>
<proteinExistence type="predicted"/>
<gene>
    <name evidence="1" type="ORF">O181_120768</name>
</gene>
<name>A0A9Q3KGB4_9BASI</name>
<dbReference type="EMBL" id="AVOT02109002">
    <property type="protein sequence ID" value="MBW0581053.1"/>
    <property type="molecule type" value="Genomic_DNA"/>
</dbReference>
<organism evidence="1 2">
    <name type="scientific">Austropuccinia psidii MF-1</name>
    <dbReference type="NCBI Taxonomy" id="1389203"/>
    <lineage>
        <taxon>Eukaryota</taxon>
        <taxon>Fungi</taxon>
        <taxon>Dikarya</taxon>
        <taxon>Basidiomycota</taxon>
        <taxon>Pucciniomycotina</taxon>
        <taxon>Pucciniomycetes</taxon>
        <taxon>Pucciniales</taxon>
        <taxon>Sphaerophragmiaceae</taxon>
        <taxon>Austropuccinia</taxon>
    </lineage>
</organism>
<evidence type="ECO:0000313" key="1">
    <source>
        <dbReference type="EMBL" id="MBW0581053.1"/>
    </source>
</evidence>